<organism evidence="2 3">
    <name type="scientific">Ricinus communis</name>
    <name type="common">Castor bean</name>
    <dbReference type="NCBI Taxonomy" id="3988"/>
    <lineage>
        <taxon>Eukaryota</taxon>
        <taxon>Viridiplantae</taxon>
        <taxon>Streptophyta</taxon>
        <taxon>Embryophyta</taxon>
        <taxon>Tracheophyta</taxon>
        <taxon>Spermatophyta</taxon>
        <taxon>Magnoliopsida</taxon>
        <taxon>eudicotyledons</taxon>
        <taxon>Gunneridae</taxon>
        <taxon>Pentapetalae</taxon>
        <taxon>rosids</taxon>
        <taxon>fabids</taxon>
        <taxon>Malpighiales</taxon>
        <taxon>Euphorbiaceae</taxon>
        <taxon>Acalyphoideae</taxon>
        <taxon>Acalypheae</taxon>
        <taxon>Ricinus</taxon>
    </lineage>
</organism>
<feature type="compositionally biased region" description="Polar residues" evidence="1">
    <location>
        <begin position="25"/>
        <end position="37"/>
    </location>
</feature>
<evidence type="ECO:0000313" key="2">
    <source>
        <dbReference type="EMBL" id="EEF30256.1"/>
    </source>
</evidence>
<protein>
    <submittedName>
        <fullName evidence="2">Uncharacterized protein</fullName>
    </submittedName>
</protein>
<keyword evidence="3" id="KW-1185">Reference proteome</keyword>
<accession>B9T1L7</accession>
<feature type="region of interest" description="Disordered" evidence="1">
    <location>
        <begin position="12"/>
        <end position="37"/>
    </location>
</feature>
<evidence type="ECO:0000256" key="1">
    <source>
        <dbReference type="SAM" id="MobiDB-lite"/>
    </source>
</evidence>
<dbReference type="InParanoid" id="B9T1L7"/>
<reference evidence="3" key="1">
    <citation type="journal article" date="2010" name="Nat. Biotechnol.">
        <title>Draft genome sequence of the oilseed species Ricinus communis.</title>
        <authorList>
            <person name="Chan A.P."/>
            <person name="Crabtree J."/>
            <person name="Zhao Q."/>
            <person name="Lorenzi H."/>
            <person name="Orvis J."/>
            <person name="Puiu D."/>
            <person name="Melake-Berhan A."/>
            <person name="Jones K.M."/>
            <person name="Redman J."/>
            <person name="Chen G."/>
            <person name="Cahoon E.B."/>
            <person name="Gedil M."/>
            <person name="Stanke M."/>
            <person name="Haas B.J."/>
            <person name="Wortman J.R."/>
            <person name="Fraser-Liggett C.M."/>
            <person name="Ravel J."/>
            <person name="Rabinowicz P.D."/>
        </authorList>
    </citation>
    <scope>NUCLEOTIDE SEQUENCE [LARGE SCALE GENOMIC DNA]</scope>
    <source>
        <strain evidence="3">cv. Hale</strain>
    </source>
</reference>
<dbReference type="AlphaFoldDB" id="B9T1L7"/>
<name>B9T1L7_RICCO</name>
<gene>
    <name evidence="2" type="ORF">RCOM_1099980</name>
</gene>
<sequence length="84" mass="9471">MQEKLDDLCEQVKSIKNHSRPEANASFNKDTESQSSDTFGGDKIKFVDCGCWHCDHHHNLFADPMGDAVMKASRGDEVLQYKTP</sequence>
<dbReference type="EMBL" id="EQ974347">
    <property type="protein sequence ID" value="EEF30256.1"/>
    <property type="molecule type" value="Genomic_DNA"/>
</dbReference>
<dbReference type="Proteomes" id="UP000008311">
    <property type="component" value="Unassembled WGS sequence"/>
</dbReference>
<proteinExistence type="predicted"/>
<dbReference type="PANTHER" id="PTHR35507">
    <property type="entry name" value="OS09G0488600 PROTEIN"/>
    <property type="match status" value="1"/>
</dbReference>
<evidence type="ECO:0000313" key="3">
    <source>
        <dbReference type="Proteomes" id="UP000008311"/>
    </source>
</evidence>
<dbReference type="PANTHER" id="PTHR35507:SF1">
    <property type="entry name" value="TMF_TATA_BD DOMAIN-CONTAINING PROTEIN"/>
    <property type="match status" value="1"/>
</dbReference>